<dbReference type="Proteomes" id="UP001243375">
    <property type="component" value="Unassembled WGS sequence"/>
</dbReference>
<dbReference type="EMBL" id="JASBWU010000003">
    <property type="protein sequence ID" value="KAJ9123251.1"/>
    <property type="molecule type" value="Genomic_DNA"/>
</dbReference>
<protein>
    <submittedName>
        <fullName evidence="1">Uncharacterized protein</fullName>
    </submittedName>
</protein>
<proteinExistence type="predicted"/>
<evidence type="ECO:0000313" key="1">
    <source>
        <dbReference type="EMBL" id="KAJ9123251.1"/>
    </source>
</evidence>
<name>A0ACC2XJM4_9TREE</name>
<keyword evidence="2" id="KW-1185">Reference proteome</keyword>
<reference evidence="1" key="1">
    <citation type="submission" date="2023-04" db="EMBL/GenBank/DDBJ databases">
        <title>Draft Genome sequencing of Naganishia species isolated from polar environments using Oxford Nanopore Technology.</title>
        <authorList>
            <person name="Leo P."/>
            <person name="Venkateswaran K."/>
        </authorList>
    </citation>
    <scope>NUCLEOTIDE SEQUENCE</scope>
    <source>
        <strain evidence="1">MNA-CCFEE 5425</strain>
    </source>
</reference>
<organism evidence="1 2">
    <name type="scientific">Naganishia vaughanmartiniae</name>
    <dbReference type="NCBI Taxonomy" id="1424756"/>
    <lineage>
        <taxon>Eukaryota</taxon>
        <taxon>Fungi</taxon>
        <taxon>Dikarya</taxon>
        <taxon>Basidiomycota</taxon>
        <taxon>Agaricomycotina</taxon>
        <taxon>Tremellomycetes</taxon>
        <taxon>Filobasidiales</taxon>
        <taxon>Filobasidiaceae</taxon>
        <taxon>Naganishia</taxon>
    </lineage>
</organism>
<evidence type="ECO:0000313" key="2">
    <source>
        <dbReference type="Proteomes" id="UP001243375"/>
    </source>
</evidence>
<comment type="caution">
    <text evidence="1">The sequence shown here is derived from an EMBL/GenBank/DDBJ whole genome shotgun (WGS) entry which is preliminary data.</text>
</comment>
<sequence length="961" mass="107857">MSANPSRPPISVTYSTTPTLLRHLPFILNSLNTQLPLRNLHWKTLSRPTIRTIQECNVRFTGLIDAQSKGDDLNWIAPSQVEYGSLLSQGPLIHIAFVECEDSETYKTSIRPHINTWLSSLPAIPHSQKIIALVNIPPATGHKPSESKVGVFSNIRNAGAGNPNSAVLNKIKADFEVATKEQVAANTSTRTRYVLAGAYPGRALKELTLSALDSVITEREQIVRQSEGYMYSPPSGESWNFSRYFLLKECLACSFENMGLSEDALKVYDELEASLALVMRENLAWIGRPGTDCLESNEQLIDPHADRATISRQRQLERERIFNGTFSIFEFRCFIFRRQSEMILTQHAIKPIALARDLIRRAVGFISSMGRWLRSQKTADPSLIEAWIYDASCAVDHASIELSRRGAQTQKEEQADNFTILNRARTELLNLAVLQLDRTGVSKGFLPSAPPFVMSNKLMPQQDSVLFDRPDASPAMTDVVDDPKASKIPDTEHSLRPLTIASRDNNVFQSLYESAIHRARQAEIGSGRVRGTQALDEKVAANAYHQSKWQAAYDRYLDLAQQYKADEARMQGSSLTKWPSLRLLALSRALECHLNMQLPVNRTFTLLGFEYLKVYTDAVEVDQNDERLERVENTIAKIVDSWNDFKAESGTSGKHDSWNLLRYGLSALSTTSEMEILEHPILQIALADNQARPIDNEDGACCNLQIRNLLPVDIPIFNISICFSGTVVDQLWFTAGLTILKPGLNHVEVTCLMPVTGLLCMDLAKLSHDNLFLEYTWRDPKDREARLLYVPQNPSSLQADVRVARDISLLAEPYFEVAIRSGRNVVHNAVLLLSSSTKDVRLRLHATKNESASSMIATRADIRIPNMSRDTELVLLVPYACPVRLDVLDVRISLDYETEDRQDLRRALREFRLLDLALPIAVNFTVSSATQKFIRIVSAELSETGTDFKIQSFNPKTQAAN</sequence>
<gene>
    <name evidence="1" type="ORF">QFC22_001447</name>
</gene>
<accession>A0ACC2XJM4</accession>